<keyword evidence="2" id="KW-0719">Serine esterase</keyword>
<comment type="caution">
    <text evidence="6">The sequence shown here is derived from an EMBL/GenBank/DDBJ whole genome shotgun (WGS) entry which is preliminary data.</text>
</comment>
<comment type="similarity">
    <text evidence="1">Belongs to the AB hydrolase superfamily. AB hydrolase 4 family.</text>
</comment>
<dbReference type="GO" id="GO:0047372">
    <property type="term" value="F:monoacylglycerol lipase activity"/>
    <property type="evidence" value="ECO:0007669"/>
    <property type="project" value="TreeGrafter"/>
</dbReference>
<evidence type="ECO:0000259" key="5">
    <source>
        <dbReference type="Pfam" id="PF00561"/>
    </source>
</evidence>
<reference evidence="6 7" key="1">
    <citation type="journal article" date="2014" name="Int. J. Syst. Evol. Microbiol.">
        <title>Complete genome sequence of Corynebacterium casei LMG S-19264T (=DSM 44701T), isolated from a smear-ripened cheese.</title>
        <authorList>
            <consortium name="US DOE Joint Genome Institute (JGI-PGF)"/>
            <person name="Walter F."/>
            <person name="Albersmeier A."/>
            <person name="Kalinowski J."/>
            <person name="Ruckert C."/>
        </authorList>
    </citation>
    <scope>NUCLEOTIDE SEQUENCE [LARGE SCALE GENOMIC DNA]</scope>
    <source>
        <strain evidence="6 7">KCTC 12285</strain>
    </source>
</reference>
<feature type="active site" description="Charge relay system" evidence="4">
    <location>
        <position position="297"/>
    </location>
</feature>
<evidence type="ECO:0000313" key="6">
    <source>
        <dbReference type="EMBL" id="GGX11847.1"/>
    </source>
</evidence>
<dbReference type="InterPro" id="IPR029058">
    <property type="entry name" value="AB_hydrolase_fold"/>
</dbReference>
<dbReference type="PANTHER" id="PTHR10794">
    <property type="entry name" value="ABHYDROLASE DOMAIN-CONTAINING PROTEIN"/>
    <property type="match status" value="1"/>
</dbReference>
<organism evidence="6 7">
    <name type="scientific">Aquimarina muelleri</name>
    <dbReference type="NCBI Taxonomy" id="279356"/>
    <lineage>
        <taxon>Bacteria</taxon>
        <taxon>Pseudomonadati</taxon>
        <taxon>Bacteroidota</taxon>
        <taxon>Flavobacteriia</taxon>
        <taxon>Flavobacteriales</taxon>
        <taxon>Flavobacteriaceae</taxon>
        <taxon>Aquimarina</taxon>
    </lineage>
</organism>
<protein>
    <submittedName>
        <fullName evidence="6">Alpha/beta hydrolase</fullName>
    </submittedName>
</protein>
<dbReference type="GO" id="GO:0034338">
    <property type="term" value="F:short-chain carboxylesterase activity"/>
    <property type="evidence" value="ECO:0007669"/>
    <property type="project" value="TreeGrafter"/>
</dbReference>
<dbReference type="InterPro" id="IPR000952">
    <property type="entry name" value="AB_hydrolase_4_CS"/>
</dbReference>
<dbReference type="PIRSF" id="PIRSF005211">
    <property type="entry name" value="Ab_hydro_YheT"/>
    <property type="match status" value="1"/>
</dbReference>
<name>A0A918JT44_9FLAO</name>
<feature type="active site" description="Charge relay system" evidence="4">
    <location>
        <position position="268"/>
    </location>
</feature>
<dbReference type="EMBL" id="BMWS01000006">
    <property type="protein sequence ID" value="GGX11847.1"/>
    <property type="molecule type" value="Genomic_DNA"/>
</dbReference>
<evidence type="ECO:0000256" key="3">
    <source>
        <dbReference type="ARBA" id="ARBA00022801"/>
    </source>
</evidence>
<dbReference type="RefSeq" id="WP_027411662.1">
    <property type="nucleotide sequence ID" value="NZ_BMWS01000006.1"/>
</dbReference>
<dbReference type="AlphaFoldDB" id="A0A918JT44"/>
<dbReference type="InterPro" id="IPR012020">
    <property type="entry name" value="ABHD4"/>
</dbReference>
<keyword evidence="3 6" id="KW-0378">Hydrolase</keyword>
<dbReference type="SUPFAM" id="SSF53474">
    <property type="entry name" value="alpha/beta-Hydrolases"/>
    <property type="match status" value="1"/>
</dbReference>
<evidence type="ECO:0000256" key="4">
    <source>
        <dbReference type="PIRSR" id="PIRSR005211-1"/>
    </source>
</evidence>
<dbReference type="Pfam" id="PF00561">
    <property type="entry name" value="Abhydrolase_1"/>
    <property type="match status" value="1"/>
</dbReference>
<evidence type="ECO:0000256" key="1">
    <source>
        <dbReference type="ARBA" id="ARBA00010884"/>
    </source>
</evidence>
<gene>
    <name evidence="6" type="ORF">GCM10007384_11940</name>
</gene>
<evidence type="ECO:0000256" key="2">
    <source>
        <dbReference type="ARBA" id="ARBA00022487"/>
    </source>
</evidence>
<accession>A0A918JT44</accession>
<feature type="domain" description="AB hydrolase-1" evidence="5">
    <location>
        <begin position="65"/>
        <end position="300"/>
    </location>
</feature>
<dbReference type="Gene3D" id="3.40.50.1820">
    <property type="entry name" value="alpha/beta hydrolase"/>
    <property type="match status" value="1"/>
</dbReference>
<dbReference type="InterPro" id="IPR000073">
    <property type="entry name" value="AB_hydrolase_1"/>
</dbReference>
<dbReference type="PANTHER" id="PTHR10794:SF94">
    <property type="entry name" value="ESTERASE YHET-RELATED"/>
    <property type="match status" value="1"/>
</dbReference>
<dbReference type="InterPro" id="IPR050960">
    <property type="entry name" value="AB_hydrolase_4_sf"/>
</dbReference>
<keyword evidence="7" id="KW-1185">Reference proteome</keyword>
<sequence length="321" mass="37033">MPIITSNYKPSIPFRNGYVSTIYPNIFRKVKGVSQKRERVELEDGDFMDLDWSYASVQNSKKIAVIVHGLEGNGQRQYMLGLTKYLNNNGWDSVSINLRNCSGETNRLYKSYNAGVSEDLDQIIQYIVIKYRYDNISICGFSLGGNIVLKYLGEDRPLPKEIKSAVAISVPCDLYDSLTEINKPKNYIYQKRFIKHLKKKLYSRQIHFPDILSKSEIKNCTSIQDIDNLYTSRAHGYKDAMDYYSKCSSKQFLKNIQKPTLILNAKNDSFLGDLCYPIDEAKNNLNLFLEIPDYGGHVGFYLPNGIYYNEKRTLDFFEKPL</sequence>
<dbReference type="Proteomes" id="UP000601108">
    <property type="component" value="Unassembled WGS sequence"/>
</dbReference>
<evidence type="ECO:0000313" key="7">
    <source>
        <dbReference type="Proteomes" id="UP000601108"/>
    </source>
</evidence>
<proteinExistence type="inferred from homology"/>
<feature type="active site" description="Charge relay system" evidence="4">
    <location>
        <position position="142"/>
    </location>
</feature>
<dbReference type="PROSITE" id="PS01133">
    <property type="entry name" value="UPF0017"/>
    <property type="match status" value="1"/>
</dbReference>